<evidence type="ECO:0000256" key="3">
    <source>
        <dbReference type="ARBA" id="ARBA00022692"/>
    </source>
</evidence>
<accession>A0A432LII0</accession>
<dbReference type="InterPro" id="IPR002797">
    <property type="entry name" value="Polysacc_synth"/>
</dbReference>
<feature type="transmembrane region" description="Helical" evidence="6">
    <location>
        <begin position="90"/>
        <end position="109"/>
    </location>
</feature>
<dbReference type="InterPro" id="IPR050833">
    <property type="entry name" value="Poly_Biosynth_Transport"/>
</dbReference>
<evidence type="ECO:0000313" key="7">
    <source>
        <dbReference type="EMBL" id="RUL57122.1"/>
    </source>
</evidence>
<dbReference type="GO" id="GO:0005886">
    <property type="term" value="C:plasma membrane"/>
    <property type="evidence" value="ECO:0007669"/>
    <property type="project" value="UniProtKB-SubCell"/>
</dbReference>
<keyword evidence="8" id="KW-1185">Reference proteome</keyword>
<protein>
    <submittedName>
        <fullName evidence="7">Polysaccharide biosynthesis protein</fullName>
    </submittedName>
</protein>
<dbReference type="CDD" id="cd13124">
    <property type="entry name" value="MATE_SpoVB_like"/>
    <property type="match status" value="1"/>
</dbReference>
<feature type="transmembrane region" description="Helical" evidence="6">
    <location>
        <begin position="443"/>
        <end position="463"/>
    </location>
</feature>
<dbReference type="PANTHER" id="PTHR30250">
    <property type="entry name" value="PST FAMILY PREDICTED COLANIC ACID TRANSPORTER"/>
    <property type="match status" value="1"/>
</dbReference>
<dbReference type="RefSeq" id="WP_126657236.1">
    <property type="nucleotide sequence ID" value="NZ_RYYR01000001.1"/>
</dbReference>
<feature type="transmembrane region" description="Helical" evidence="6">
    <location>
        <begin position="9"/>
        <end position="26"/>
    </location>
</feature>
<name>A0A432LII0_9BACI</name>
<keyword evidence="3 6" id="KW-0812">Transmembrane</keyword>
<gene>
    <name evidence="7" type="ORF">EK386_01505</name>
</gene>
<dbReference type="Pfam" id="PF01943">
    <property type="entry name" value="Polysacc_synt"/>
    <property type="match status" value="1"/>
</dbReference>
<dbReference type="AlphaFoldDB" id="A0A432LII0"/>
<dbReference type="PANTHER" id="PTHR30250:SF24">
    <property type="entry name" value="STAGE V SPORULATION PROTEIN B"/>
    <property type="match status" value="1"/>
</dbReference>
<evidence type="ECO:0000256" key="1">
    <source>
        <dbReference type="ARBA" id="ARBA00004651"/>
    </source>
</evidence>
<keyword evidence="5 6" id="KW-0472">Membrane</keyword>
<dbReference type="InterPro" id="IPR024923">
    <property type="entry name" value="PG_synth_SpoVB"/>
</dbReference>
<reference evidence="7 8" key="1">
    <citation type="submission" date="2018-12" db="EMBL/GenBank/DDBJ databases">
        <title>Lysinibacillus antri sp. nov., isolated from a cave soil.</title>
        <authorList>
            <person name="Narsing Rao M.P."/>
            <person name="Zhang H."/>
            <person name="Dong Z.-Y."/>
            <person name="Niu X.-K."/>
            <person name="Zhang K."/>
            <person name="Fang B.-Z."/>
            <person name="Kang Y.-Q."/>
            <person name="Xiao M."/>
            <person name="Li W.-J."/>
        </authorList>
    </citation>
    <scope>NUCLEOTIDE SEQUENCE [LARGE SCALE GENOMIC DNA]</scope>
    <source>
        <strain evidence="7 8">SYSU K30002</strain>
    </source>
</reference>
<feature type="transmembrane region" description="Helical" evidence="6">
    <location>
        <begin position="46"/>
        <end position="69"/>
    </location>
</feature>
<feature type="transmembrane region" description="Helical" evidence="6">
    <location>
        <begin position="121"/>
        <end position="139"/>
    </location>
</feature>
<keyword evidence="4 6" id="KW-1133">Transmembrane helix</keyword>
<dbReference type="PIRSF" id="PIRSF038958">
    <property type="entry name" value="PG_synth_SpoVB"/>
    <property type="match status" value="1"/>
</dbReference>
<dbReference type="EMBL" id="RYYR01000001">
    <property type="protein sequence ID" value="RUL57122.1"/>
    <property type="molecule type" value="Genomic_DNA"/>
</dbReference>
<keyword evidence="2" id="KW-1003">Cell membrane</keyword>
<evidence type="ECO:0000256" key="4">
    <source>
        <dbReference type="ARBA" id="ARBA00022989"/>
    </source>
</evidence>
<sequence length="506" mass="56233">MGSSFIKGTIFLTFVIFLSKLFGFIYRMQFMRVAGEEAVGIYMTSYPAFVFFISLLQLGIPIALAKIVAELHAKKRDGQLKSVMQTATRWSIISIILFAPILYFFIPFLAGTLLHNEATKLTLYIALGAVPIVVFSGLIRGYLQGIAVISATAWSQMLEQLVRIALITTLLPLFVTPENPTSTAAYAMAITAAGELFSFIYLYIHYTIKKKRPKQSESTKPYPAMPLLRIAVPSAGSRLFGTFTWFLEPIVFLKALTVAGVTAAGATTLYGVISGVHIPLLLFPSFIPNALAIVLIPAVSDAVARSNHQLLNERIGISLRLSSIVGCYAATYFFLHGDELAMKLFHLEENRGFMRVLAPIFYFYYIQSPLHSILQAVDEARPAMMNSIYGGLGKLFVMFVLASQPFIQEFGAIIAIGFGVLITSFLHIATLRSHKMIAAGFRFFAIPYGIFIITCVAQTFILPKLSFDFWTNSGMTVLLLTILLLLTNQLKWSDFKFLRSIFTRRS</sequence>
<evidence type="ECO:0000256" key="6">
    <source>
        <dbReference type="SAM" id="Phobius"/>
    </source>
</evidence>
<feature type="transmembrane region" description="Helical" evidence="6">
    <location>
        <begin position="413"/>
        <end position="431"/>
    </location>
</feature>
<comment type="subcellular location">
    <subcellularLocation>
        <location evidence="1">Cell membrane</location>
        <topology evidence="1">Multi-pass membrane protein</topology>
    </subcellularLocation>
</comment>
<evidence type="ECO:0000313" key="8">
    <source>
        <dbReference type="Proteomes" id="UP000287910"/>
    </source>
</evidence>
<evidence type="ECO:0000256" key="2">
    <source>
        <dbReference type="ARBA" id="ARBA00022475"/>
    </source>
</evidence>
<dbReference type="Proteomes" id="UP000287910">
    <property type="component" value="Unassembled WGS sequence"/>
</dbReference>
<organism evidence="7 8">
    <name type="scientific">Lysinibacillus antri</name>
    <dbReference type="NCBI Taxonomy" id="2498145"/>
    <lineage>
        <taxon>Bacteria</taxon>
        <taxon>Bacillati</taxon>
        <taxon>Bacillota</taxon>
        <taxon>Bacilli</taxon>
        <taxon>Bacillales</taxon>
        <taxon>Bacillaceae</taxon>
        <taxon>Lysinibacillus</taxon>
    </lineage>
</organism>
<feature type="transmembrane region" description="Helical" evidence="6">
    <location>
        <begin position="252"/>
        <end position="273"/>
    </location>
</feature>
<feature type="transmembrane region" description="Helical" evidence="6">
    <location>
        <begin position="469"/>
        <end position="487"/>
    </location>
</feature>
<feature type="transmembrane region" description="Helical" evidence="6">
    <location>
        <begin position="315"/>
        <end position="335"/>
    </location>
</feature>
<feature type="transmembrane region" description="Helical" evidence="6">
    <location>
        <begin position="183"/>
        <end position="206"/>
    </location>
</feature>
<feature type="transmembrane region" description="Helical" evidence="6">
    <location>
        <begin position="280"/>
        <end position="300"/>
    </location>
</feature>
<proteinExistence type="predicted"/>
<comment type="caution">
    <text evidence="7">The sequence shown here is derived from an EMBL/GenBank/DDBJ whole genome shotgun (WGS) entry which is preliminary data.</text>
</comment>
<evidence type="ECO:0000256" key="5">
    <source>
        <dbReference type="ARBA" id="ARBA00023136"/>
    </source>
</evidence>